<gene>
    <name evidence="1" type="ORF">ALC56_04351</name>
</gene>
<proteinExistence type="predicted"/>
<evidence type="ECO:0000313" key="2">
    <source>
        <dbReference type="Proteomes" id="UP000078541"/>
    </source>
</evidence>
<organism evidence="1 2">
    <name type="scientific">Trachymyrmex septentrionalis</name>
    <dbReference type="NCBI Taxonomy" id="34720"/>
    <lineage>
        <taxon>Eukaryota</taxon>
        <taxon>Metazoa</taxon>
        <taxon>Ecdysozoa</taxon>
        <taxon>Arthropoda</taxon>
        <taxon>Hexapoda</taxon>
        <taxon>Insecta</taxon>
        <taxon>Pterygota</taxon>
        <taxon>Neoptera</taxon>
        <taxon>Endopterygota</taxon>
        <taxon>Hymenoptera</taxon>
        <taxon>Apocrita</taxon>
        <taxon>Aculeata</taxon>
        <taxon>Formicoidea</taxon>
        <taxon>Formicidae</taxon>
        <taxon>Myrmicinae</taxon>
        <taxon>Trachymyrmex</taxon>
    </lineage>
</organism>
<protein>
    <submittedName>
        <fullName evidence="1">Uncharacterized protein</fullName>
    </submittedName>
</protein>
<sequence length="37" mass="4209">MLGEESYQNIDDVKEALKELKQISVHVIGNNPKKNIL</sequence>
<dbReference type="AlphaFoldDB" id="A0A195FKK7"/>
<dbReference type="Proteomes" id="UP000078541">
    <property type="component" value="Unassembled WGS sequence"/>
</dbReference>
<accession>A0A195FKK7</accession>
<keyword evidence="2" id="KW-1185">Reference proteome</keyword>
<name>A0A195FKK7_9HYME</name>
<evidence type="ECO:0000313" key="1">
    <source>
        <dbReference type="EMBL" id="KYN41200.1"/>
    </source>
</evidence>
<dbReference type="EMBL" id="KQ981490">
    <property type="protein sequence ID" value="KYN41200.1"/>
    <property type="molecule type" value="Genomic_DNA"/>
</dbReference>
<reference evidence="1 2" key="1">
    <citation type="submission" date="2016-03" db="EMBL/GenBank/DDBJ databases">
        <title>Trachymyrmex septentrionalis WGS genome.</title>
        <authorList>
            <person name="Nygaard S."/>
            <person name="Hu H."/>
            <person name="Boomsma J."/>
            <person name="Zhang G."/>
        </authorList>
    </citation>
    <scope>NUCLEOTIDE SEQUENCE [LARGE SCALE GENOMIC DNA]</scope>
    <source>
        <strain evidence="1">Tsep2-gDNA-1</strain>
        <tissue evidence="1">Whole body</tissue>
    </source>
</reference>